<accession>A0A507FQD4</accession>
<reference evidence="3 4" key="1">
    <citation type="journal article" date="2019" name="Sci. Rep.">
        <title>Comparative genomics of chytrid fungi reveal insights into the obligate biotrophic and pathogenic lifestyle of Synchytrium endobioticum.</title>
        <authorList>
            <person name="van de Vossenberg B.T.L.H."/>
            <person name="Warris S."/>
            <person name="Nguyen H.D.T."/>
            <person name="van Gent-Pelzer M.P.E."/>
            <person name="Joly D.L."/>
            <person name="van de Geest H.C."/>
            <person name="Bonants P.J.M."/>
            <person name="Smith D.S."/>
            <person name="Levesque C.A."/>
            <person name="van der Lee T.A.J."/>
        </authorList>
    </citation>
    <scope>NUCLEOTIDE SEQUENCE [LARGE SCALE GENOMIC DNA]</scope>
    <source>
        <strain evidence="3 4">CBS 675.73</strain>
    </source>
</reference>
<dbReference type="SMART" id="SM00537">
    <property type="entry name" value="DCX"/>
    <property type="match status" value="3"/>
</dbReference>
<dbReference type="PANTHER" id="PTHR23004">
    <property type="entry name" value="DOUBLECORTIN DOMAIN CONTAINING 2"/>
    <property type="match status" value="1"/>
</dbReference>
<feature type="domain" description="Doublecortin" evidence="2">
    <location>
        <begin position="141"/>
        <end position="222"/>
    </location>
</feature>
<evidence type="ECO:0000259" key="2">
    <source>
        <dbReference type="PROSITE" id="PS50309"/>
    </source>
</evidence>
<dbReference type="OrthoDB" id="1738954at2759"/>
<dbReference type="Proteomes" id="UP000320333">
    <property type="component" value="Unassembled WGS sequence"/>
</dbReference>
<feature type="domain" description="Doublecortin" evidence="2">
    <location>
        <begin position="240"/>
        <end position="331"/>
    </location>
</feature>
<dbReference type="AlphaFoldDB" id="A0A507FQD4"/>
<feature type="region of interest" description="Disordered" evidence="1">
    <location>
        <begin position="385"/>
        <end position="538"/>
    </location>
</feature>
<comment type="caution">
    <text evidence="3">The sequence shown here is derived from an EMBL/GenBank/DDBJ whole genome shotgun (WGS) entry which is preliminary data.</text>
</comment>
<dbReference type="STRING" id="246404.A0A507FQD4"/>
<evidence type="ECO:0000313" key="4">
    <source>
        <dbReference type="Proteomes" id="UP000320333"/>
    </source>
</evidence>
<organism evidence="3 4">
    <name type="scientific">Chytriomyces confervae</name>
    <dbReference type="NCBI Taxonomy" id="246404"/>
    <lineage>
        <taxon>Eukaryota</taxon>
        <taxon>Fungi</taxon>
        <taxon>Fungi incertae sedis</taxon>
        <taxon>Chytridiomycota</taxon>
        <taxon>Chytridiomycota incertae sedis</taxon>
        <taxon>Chytridiomycetes</taxon>
        <taxon>Chytridiales</taxon>
        <taxon>Chytriomycetaceae</taxon>
        <taxon>Chytriomyces</taxon>
    </lineage>
</organism>
<feature type="domain" description="Doublecortin" evidence="2">
    <location>
        <begin position="8"/>
        <end position="91"/>
    </location>
</feature>
<dbReference type="InterPro" id="IPR003533">
    <property type="entry name" value="Doublecortin_dom"/>
</dbReference>
<dbReference type="Gene3D" id="3.10.20.230">
    <property type="entry name" value="Doublecortin domain"/>
    <property type="match status" value="3"/>
</dbReference>
<dbReference type="InterPro" id="IPR036572">
    <property type="entry name" value="Doublecortin_dom_sf"/>
</dbReference>
<dbReference type="PROSITE" id="PS50309">
    <property type="entry name" value="DC"/>
    <property type="match status" value="3"/>
</dbReference>
<evidence type="ECO:0000256" key="1">
    <source>
        <dbReference type="SAM" id="MobiDB-lite"/>
    </source>
</evidence>
<gene>
    <name evidence="3" type="ORF">CcCBS67573_g00204</name>
</gene>
<dbReference type="SUPFAM" id="SSF89837">
    <property type="entry name" value="Doublecortin (DC)"/>
    <property type="match status" value="3"/>
</dbReference>
<feature type="compositionally biased region" description="Basic residues" evidence="1">
    <location>
        <begin position="423"/>
        <end position="435"/>
    </location>
</feature>
<dbReference type="Pfam" id="PF03607">
    <property type="entry name" value="DCX"/>
    <property type="match status" value="2"/>
</dbReference>
<evidence type="ECO:0000313" key="3">
    <source>
        <dbReference type="EMBL" id="TPX78473.1"/>
    </source>
</evidence>
<dbReference type="PANTHER" id="PTHR23004:SF11">
    <property type="entry name" value="PROTEIN RPI-1"/>
    <property type="match status" value="1"/>
</dbReference>
<dbReference type="GO" id="GO:0005815">
    <property type="term" value="C:microtubule organizing center"/>
    <property type="evidence" value="ECO:0007669"/>
    <property type="project" value="TreeGrafter"/>
</dbReference>
<protein>
    <recommendedName>
        <fullName evidence="2">Doublecortin domain-containing protein</fullName>
    </recommendedName>
</protein>
<sequence length="538" mass="60319">MIDEAKGVKIWMYRNGDVFKTGKRMIVSSRVFKNYEQFLSQTSNDLNLLHGAVRKVYTMHGEEIKDLTGIKDGQCYVAAASGELFKKVVYNIPEELGKSRLLAGAGLGGGAGLIKLSLTKKPVVNHDQNDKPLFSATSKGYRVVVFFNGNDKHFDLKMVLNYRNCKSFERLLMTLSQIFQRRIRKLFDAETFARVRTLQDLKDGHNLVAATDYDPLKQLKYPIFDPLAPPAKVPEHLIPKVVTFYPNGDAYHHGYQLTVKKARYHTLQQLLDHLNHTIHLVTGRATRIYRLDNGAKLEESNLTPLFSTDKSAPTKFVLVSADDIFYNIKYDVNAYTRRIVFGEGGDQESAPVEFQTAAMKLKKKPKQKEVQRAPTAKPVEHAWHDLPMSRGKTPGGVKSPNRIAQDPFPQEDVKEFKSGSPAIKKRAEKPAKKQTVKYSDGSEIEVSSLPPLPNSPAVFKEQTRPSSEMGFEKPNSPRTVMTPAALKQKTRPATEEPINYANLPPLPMSPEQNVDPDADFLANLPPLPVSPPSDSTDY</sequence>
<proteinExistence type="predicted"/>
<keyword evidence="4" id="KW-1185">Reference proteome</keyword>
<dbReference type="GO" id="GO:0005874">
    <property type="term" value="C:microtubule"/>
    <property type="evidence" value="ECO:0007669"/>
    <property type="project" value="TreeGrafter"/>
</dbReference>
<dbReference type="GO" id="GO:0035556">
    <property type="term" value="P:intracellular signal transduction"/>
    <property type="evidence" value="ECO:0007669"/>
    <property type="project" value="InterPro"/>
</dbReference>
<dbReference type="EMBL" id="QEAP01000003">
    <property type="protein sequence ID" value="TPX78473.1"/>
    <property type="molecule type" value="Genomic_DNA"/>
</dbReference>
<name>A0A507FQD4_9FUNG</name>